<keyword evidence="2" id="KW-1185">Reference proteome</keyword>
<gene>
    <name evidence="1" type="ORF">ILEXP_LOCUS8657</name>
</gene>
<accession>A0ABC8R845</accession>
<reference evidence="1 2" key="1">
    <citation type="submission" date="2024-02" db="EMBL/GenBank/DDBJ databases">
        <authorList>
            <person name="Vignale AGUSTIN F."/>
            <person name="Sosa J E."/>
            <person name="Modenutti C."/>
        </authorList>
    </citation>
    <scope>NUCLEOTIDE SEQUENCE [LARGE SCALE GENOMIC DNA]</scope>
</reference>
<sequence>PVAFNVRDRNRGLVNPEVVQKLAEANGISLGVGILSHIRILESPKQQLGMNLDDTTLCRPMENGRHDGKVDSLELRSSLLL</sequence>
<feature type="non-terminal residue" evidence="1">
    <location>
        <position position="1"/>
    </location>
</feature>
<evidence type="ECO:0000313" key="1">
    <source>
        <dbReference type="EMBL" id="CAK9141134.1"/>
    </source>
</evidence>
<name>A0ABC8R845_9AQUA</name>
<proteinExistence type="predicted"/>
<evidence type="ECO:0000313" key="2">
    <source>
        <dbReference type="Proteomes" id="UP001642360"/>
    </source>
</evidence>
<comment type="caution">
    <text evidence="1">The sequence shown here is derived from an EMBL/GenBank/DDBJ whole genome shotgun (WGS) entry which is preliminary data.</text>
</comment>
<dbReference type="Proteomes" id="UP001642360">
    <property type="component" value="Unassembled WGS sequence"/>
</dbReference>
<organism evidence="1 2">
    <name type="scientific">Ilex paraguariensis</name>
    <name type="common">yerba mate</name>
    <dbReference type="NCBI Taxonomy" id="185542"/>
    <lineage>
        <taxon>Eukaryota</taxon>
        <taxon>Viridiplantae</taxon>
        <taxon>Streptophyta</taxon>
        <taxon>Embryophyta</taxon>
        <taxon>Tracheophyta</taxon>
        <taxon>Spermatophyta</taxon>
        <taxon>Magnoliopsida</taxon>
        <taxon>eudicotyledons</taxon>
        <taxon>Gunneridae</taxon>
        <taxon>Pentapetalae</taxon>
        <taxon>asterids</taxon>
        <taxon>campanulids</taxon>
        <taxon>Aquifoliales</taxon>
        <taxon>Aquifoliaceae</taxon>
        <taxon>Ilex</taxon>
    </lineage>
</organism>
<dbReference type="AlphaFoldDB" id="A0ABC8R845"/>
<protein>
    <submittedName>
        <fullName evidence="1">Uncharacterized protein</fullName>
    </submittedName>
</protein>
<dbReference type="EMBL" id="CAUOFW020001102">
    <property type="protein sequence ID" value="CAK9141134.1"/>
    <property type="molecule type" value="Genomic_DNA"/>
</dbReference>